<proteinExistence type="predicted"/>
<dbReference type="CDD" id="cd03257">
    <property type="entry name" value="ABC_NikE_OppD_transporters"/>
    <property type="match status" value="1"/>
</dbReference>
<reference evidence="6 7" key="1">
    <citation type="submission" date="2023-12" db="EMBL/GenBank/DDBJ databases">
        <title>Sinomonas terricola sp. nov, isolated from litchi orchard soil in Guangdong, PR China.</title>
        <authorList>
            <person name="Jiaxin W."/>
            <person name="Yang Z."/>
            <person name="Honghui Z."/>
        </authorList>
    </citation>
    <scope>NUCLEOTIDE SEQUENCE [LARGE SCALE GENOMIC DNA]</scope>
    <source>
        <strain evidence="6 7">JGH33</strain>
    </source>
</reference>
<feature type="domain" description="ABC transporter" evidence="5">
    <location>
        <begin position="4"/>
        <end position="249"/>
    </location>
</feature>
<dbReference type="Pfam" id="PF00005">
    <property type="entry name" value="ABC_tran"/>
    <property type="match status" value="1"/>
</dbReference>
<evidence type="ECO:0000256" key="4">
    <source>
        <dbReference type="SAM" id="MobiDB-lite"/>
    </source>
</evidence>
<protein>
    <submittedName>
        <fullName evidence="6">Dipeptide/oligopeptide/nickel ABC transporter ATP-binding protein</fullName>
    </submittedName>
</protein>
<dbReference type="Proteomes" id="UP001304769">
    <property type="component" value="Unassembled WGS sequence"/>
</dbReference>
<dbReference type="InterPro" id="IPR027417">
    <property type="entry name" value="P-loop_NTPase"/>
</dbReference>
<dbReference type="GO" id="GO:0005524">
    <property type="term" value="F:ATP binding"/>
    <property type="evidence" value="ECO:0007669"/>
    <property type="project" value="UniProtKB-KW"/>
</dbReference>
<feature type="region of interest" description="Disordered" evidence="4">
    <location>
        <begin position="259"/>
        <end position="291"/>
    </location>
</feature>
<dbReference type="InterPro" id="IPR050319">
    <property type="entry name" value="ABC_transp_ATP-bind"/>
</dbReference>
<dbReference type="PANTHER" id="PTHR43776">
    <property type="entry name" value="TRANSPORT ATP-BINDING PROTEIN"/>
    <property type="match status" value="1"/>
</dbReference>
<name>A0ABU5T8R4_9MICC</name>
<evidence type="ECO:0000313" key="7">
    <source>
        <dbReference type="Proteomes" id="UP001304769"/>
    </source>
</evidence>
<dbReference type="PANTHER" id="PTHR43776:SF8">
    <property type="entry name" value="ABC TRANSPORTER, ATP-BINDING PROTEIN"/>
    <property type="match status" value="1"/>
</dbReference>
<dbReference type="SMART" id="SM00382">
    <property type="entry name" value="AAA"/>
    <property type="match status" value="1"/>
</dbReference>
<evidence type="ECO:0000256" key="3">
    <source>
        <dbReference type="ARBA" id="ARBA00022840"/>
    </source>
</evidence>
<dbReference type="InterPro" id="IPR003439">
    <property type="entry name" value="ABC_transporter-like_ATP-bd"/>
</dbReference>
<dbReference type="InterPro" id="IPR017871">
    <property type="entry name" value="ABC_transporter-like_CS"/>
</dbReference>
<evidence type="ECO:0000256" key="2">
    <source>
        <dbReference type="ARBA" id="ARBA00022741"/>
    </source>
</evidence>
<keyword evidence="3 6" id="KW-0067">ATP-binding</keyword>
<evidence type="ECO:0000259" key="5">
    <source>
        <dbReference type="PROSITE" id="PS50893"/>
    </source>
</evidence>
<dbReference type="RefSeq" id="WP_323279866.1">
    <property type="nucleotide sequence ID" value="NZ_JAYGGQ010000011.1"/>
</dbReference>
<keyword evidence="7" id="KW-1185">Reference proteome</keyword>
<dbReference type="PROSITE" id="PS00211">
    <property type="entry name" value="ABC_TRANSPORTER_1"/>
    <property type="match status" value="1"/>
</dbReference>
<accession>A0ABU5T8R4</accession>
<dbReference type="InterPro" id="IPR003593">
    <property type="entry name" value="AAA+_ATPase"/>
</dbReference>
<organism evidence="6 7">
    <name type="scientific">Sinomonas terricola</name>
    <dbReference type="NCBI Taxonomy" id="3110330"/>
    <lineage>
        <taxon>Bacteria</taxon>
        <taxon>Bacillati</taxon>
        <taxon>Actinomycetota</taxon>
        <taxon>Actinomycetes</taxon>
        <taxon>Micrococcales</taxon>
        <taxon>Micrococcaceae</taxon>
        <taxon>Sinomonas</taxon>
    </lineage>
</organism>
<gene>
    <name evidence="6" type="ORF">SPF06_14680</name>
</gene>
<comment type="caution">
    <text evidence="6">The sequence shown here is derived from an EMBL/GenBank/DDBJ whole genome shotgun (WGS) entry which is preliminary data.</text>
</comment>
<dbReference type="PROSITE" id="PS50893">
    <property type="entry name" value="ABC_TRANSPORTER_2"/>
    <property type="match status" value="1"/>
</dbReference>
<keyword evidence="1" id="KW-0813">Transport</keyword>
<evidence type="ECO:0000256" key="1">
    <source>
        <dbReference type="ARBA" id="ARBA00022448"/>
    </source>
</evidence>
<dbReference type="SUPFAM" id="SSF52540">
    <property type="entry name" value="P-loop containing nucleoside triphosphate hydrolases"/>
    <property type="match status" value="1"/>
</dbReference>
<evidence type="ECO:0000313" key="6">
    <source>
        <dbReference type="EMBL" id="MEA5455978.1"/>
    </source>
</evidence>
<dbReference type="Gene3D" id="3.40.50.300">
    <property type="entry name" value="P-loop containing nucleotide triphosphate hydrolases"/>
    <property type="match status" value="1"/>
</dbReference>
<sequence length="291" mass="31835">MPIIEVKELRKTFQTPQGRVLTAVDGVSFDVEAGECLGIIGESGSGKSTLGRLLLRLHEADSGSILLEGQDVRALAPRALRRKRRHWQIVFQEPFASLNPRLTVRQIVEEPLIVAKLCASRTERLKKVERTLDEVGLSAQFLDRRPANLSGGQQQRVGIARALVTDPSIVVLDEPTSSLDLTIRASILRKLSELQRARGLTYVFISHDIETVRHFCSRVAVMHRGRFVETGPALDVLDRPQQPYTQALMAAAMAPLPYMSPDDDGGLPPVGGADIPPDDDGSLLPTKAANA</sequence>
<keyword evidence="2" id="KW-0547">Nucleotide-binding</keyword>
<dbReference type="EMBL" id="JAYGGQ010000011">
    <property type="protein sequence ID" value="MEA5455978.1"/>
    <property type="molecule type" value="Genomic_DNA"/>
</dbReference>